<keyword evidence="5" id="KW-0813">Transport</keyword>
<evidence type="ECO:0000256" key="2">
    <source>
        <dbReference type="ARBA" id="ARBA00004651"/>
    </source>
</evidence>
<dbReference type="Pfam" id="PF01554">
    <property type="entry name" value="MatE"/>
    <property type="match status" value="2"/>
</dbReference>
<dbReference type="AlphaFoldDB" id="A0A8J4H6Q0"/>
<keyword evidence="11 13" id="KW-0472">Membrane</keyword>
<dbReference type="InterPro" id="IPR050222">
    <property type="entry name" value="MATE_MdtK"/>
</dbReference>
<keyword evidence="10" id="KW-0406">Ion transport</keyword>
<feature type="transmembrane region" description="Helical" evidence="13">
    <location>
        <begin position="411"/>
        <end position="433"/>
    </location>
</feature>
<dbReference type="Proteomes" id="UP000677918">
    <property type="component" value="Unassembled WGS sequence"/>
</dbReference>
<feature type="transmembrane region" description="Helical" evidence="13">
    <location>
        <begin position="161"/>
        <end position="181"/>
    </location>
</feature>
<feature type="transmembrane region" description="Helical" evidence="13">
    <location>
        <begin position="12"/>
        <end position="33"/>
    </location>
</feature>
<evidence type="ECO:0000256" key="8">
    <source>
        <dbReference type="ARBA" id="ARBA00022692"/>
    </source>
</evidence>
<evidence type="ECO:0000256" key="11">
    <source>
        <dbReference type="ARBA" id="ARBA00023136"/>
    </source>
</evidence>
<keyword evidence="15" id="KW-1185">Reference proteome</keyword>
<name>A0A8J4H6Q0_9BACL</name>
<sequence length="446" mass="49024">MWKNWGMILRLAVPSVVSFASATLSGTISLIMVGQLGPLAIAVVGVTNIVIYNAWAIFSGFGHSVNYLVAQNYGEGNMKRGMERTYVALYTCVFFAALVFAVGLWFSPEILRLIGGEGSKNLIDGSAYMELRFYALSFGLMNFVFHGFFRGVGDTVTPMMTSLFGNIVMIFFTYTLTYGHWGFPEWGLTGAGIAFLLGEAVGFLGCVIMFYGPYNRKFGTRRPTRLNPKESKLLLQESGKLGIQEFSLSASMLIFTVFVASLGEEALAANEIALSVMSLGFMPAFAFGSTATILVGQAIGRGNPFLARRYGTDTMIVGSMFLLVIGTVEFFFSGSIASIYTDNKQVAETAGFLIMISAFLQLFDGLLNFYAGGLRGIGDTSFLLRISFIMGFFVFVPLAYLNIYVFEWGSIGAWLALYAYLMVFGTSVMLRFYRTDWLKVRLKEAG</sequence>
<feature type="transmembrane region" description="Helical" evidence="13">
    <location>
        <begin position="241"/>
        <end position="260"/>
    </location>
</feature>
<evidence type="ECO:0000256" key="9">
    <source>
        <dbReference type="ARBA" id="ARBA00022989"/>
    </source>
</evidence>
<dbReference type="GO" id="GO:0015297">
    <property type="term" value="F:antiporter activity"/>
    <property type="evidence" value="ECO:0007669"/>
    <property type="project" value="UniProtKB-KW"/>
</dbReference>
<dbReference type="CDD" id="cd13137">
    <property type="entry name" value="MATE_NorM_like"/>
    <property type="match status" value="1"/>
</dbReference>
<dbReference type="RefSeq" id="WP_213413548.1">
    <property type="nucleotide sequence ID" value="NZ_BOVK01000056.1"/>
</dbReference>
<dbReference type="PIRSF" id="PIRSF006603">
    <property type="entry name" value="DinF"/>
    <property type="match status" value="1"/>
</dbReference>
<dbReference type="InterPro" id="IPR002528">
    <property type="entry name" value="MATE_fam"/>
</dbReference>
<evidence type="ECO:0000256" key="6">
    <source>
        <dbReference type="ARBA" id="ARBA00022449"/>
    </source>
</evidence>
<evidence type="ECO:0000256" key="1">
    <source>
        <dbReference type="ARBA" id="ARBA00003408"/>
    </source>
</evidence>
<dbReference type="PANTHER" id="PTHR43298">
    <property type="entry name" value="MULTIDRUG RESISTANCE PROTEIN NORM-RELATED"/>
    <property type="match status" value="1"/>
</dbReference>
<reference evidence="14" key="1">
    <citation type="submission" date="2021-04" db="EMBL/GenBank/DDBJ databases">
        <title>Draft genome sequence of Xylanibacillus composti strain K13.</title>
        <authorList>
            <person name="Uke A."/>
            <person name="Chhe C."/>
            <person name="Baramee S."/>
            <person name="Kosugi A."/>
        </authorList>
    </citation>
    <scope>NUCLEOTIDE SEQUENCE</scope>
    <source>
        <strain evidence="14">K13</strain>
    </source>
</reference>
<dbReference type="NCBIfam" id="TIGR00797">
    <property type="entry name" value="matE"/>
    <property type="match status" value="1"/>
</dbReference>
<feature type="transmembrane region" description="Helical" evidence="13">
    <location>
        <begin position="352"/>
        <end position="370"/>
    </location>
</feature>
<dbReference type="InterPro" id="IPR048279">
    <property type="entry name" value="MdtK-like"/>
</dbReference>
<feature type="transmembrane region" description="Helical" evidence="13">
    <location>
        <begin position="39"/>
        <end position="58"/>
    </location>
</feature>
<evidence type="ECO:0000256" key="3">
    <source>
        <dbReference type="ARBA" id="ARBA00010199"/>
    </source>
</evidence>
<evidence type="ECO:0000313" key="14">
    <source>
        <dbReference type="EMBL" id="GIQ70735.1"/>
    </source>
</evidence>
<evidence type="ECO:0000256" key="7">
    <source>
        <dbReference type="ARBA" id="ARBA00022475"/>
    </source>
</evidence>
<feature type="transmembrane region" description="Helical" evidence="13">
    <location>
        <begin position="316"/>
        <end position="340"/>
    </location>
</feature>
<keyword evidence="6" id="KW-0050">Antiport</keyword>
<proteinExistence type="inferred from homology"/>
<comment type="subcellular location">
    <subcellularLocation>
        <location evidence="2">Cell membrane</location>
        <topology evidence="2">Multi-pass membrane protein</topology>
    </subcellularLocation>
</comment>
<evidence type="ECO:0000256" key="10">
    <source>
        <dbReference type="ARBA" id="ARBA00023065"/>
    </source>
</evidence>
<dbReference type="PANTHER" id="PTHR43298:SF2">
    <property type="entry name" value="FMN_FAD EXPORTER YEEO-RELATED"/>
    <property type="match status" value="1"/>
</dbReference>
<feature type="transmembrane region" description="Helical" evidence="13">
    <location>
        <begin position="272"/>
        <end position="295"/>
    </location>
</feature>
<evidence type="ECO:0000256" key="13">
    <source>
        <dbReference type="SAM" id="Phobius"/>
    </source>
</evidence>
<evidence type="ECO:0000256" key="4">
    <source>
        <dbReference type="ARBA" id="ARBA00020268"/>
    </source>
</evidence>
<comment type="caution">
    <text evidence="14">The sequence shown here is derived from an EMBL/GenBank/DDBJ whole genome shotgun (WGS) entry which is preliminary data.</text>
</comment>
<evidence type="ECO:0000313" key="15">
    <source>
        <dbReference type="Proteomes" id="UP000677918"/>
    </source>
</evidence>
<gene>
    <name evidence="14" type="primary">norM_1</name>
    <name evidence="14" type="ORF">XYCOK13_35590</name>
</gene>
<dbReference type="EMBL" id="BOVK01000056">
    <property type="protein sequence ID" value="GIQ70735.1"/>
    <property type="molecule type" value="Genomic_DNA"/>
</dbReference>
<evidence type="ECO:0000256" key="5">
    <source>
        <dbReference type="ARBA" id="ARBA00022448"/>
    </source>
</evidence>
<organism evidence="14 15">
    <name type="scientific">Xylanibacillus composti</name>
    <dbReference type="NCBI Taxonomy" id="1572762"/>
    <lineage>
        <taxon>Bacteria</taxon>
        <taxon>Bacillati</taxon>
        <taxon>Bacillota</taxon>
        <taxon>Bacilli</taxon>
        <taxon>Bacillales</taxon>
        <taxon>Paenibacillaceae</taxon>
        <taxon>Xylanibacillus</taxon>
    </lineage>
</organism>
<dbReference type="GO" id="GO:0005886">
    <property type="term" value="C:plasma membrane"/>
    <property type="evidence" value="ECO:0007669"/>
    <property type="project" value="UniProtKB-SubCell"/>
</dbReference>
<comment type="function">
    <text evidence="1">Multidrug efflux pump.</text>
</comment>
<accession>A0A8J4H6Q0</accession>
<dbReference type="GO" id="GO:0006811">
    <property type="term" value="P:monoatomic ion transport"/>
    <property type="evidence" value="ECO:0007669"/>
    <property type="project" value="UniProtKB-KW"/>
</dbReference>
<feature type="transmembrane region" description="Helical" evidence="13">
    <location>
        <begin position="131"/>
        <end position="149"/>
    </location>
</feature>
<comment type="similarity">
    <text evidence="3">Belongs to the multi antimicrobial extrusion (MATE) (TC 2.A.66.1) family.</text>
</comment>
<evidence type="ECO:0000256" key="12">
    <source>
        <dbReference type="ARBA" id="ARBA00031636"/>
    </source>
</evidence>
<keyword evidence="8 13" id="KW-0812">Transmembrane</keyword>
<keyword evidence="9 13" id="KW-1133">Transmembrane helix</keyword>
<feature type="transmembrane region" description="Helical" evidence="13">
    <location>
        <begin position="193"/>
        <end position="212"/>
    </location>
</feature>
<protein>
    <recommendedName>
        <fullName evidence="4">Probable multidrug resistance protein NorM</fullName>
    </recommendedName>
    <alternativeName>
        <fullName evidence="12">Multidrug-efflux transporter</fullName>
    </alternativeName>
</protein>
<feature type="transmembrane region" description="Helical" evidence="13">
    <location>
        <begin position="87"/>
        <end position="106"/>
    </location>
</feature>
<feature type="transmembrane region" description="Helical" evidence="13">
    <location>
        <begin position="382"/>
        <end position="405"/>
    </location>
</feature>
<dbReference type="GO" id="GO:0042910">
    <property type="term" value="F:xenobiotic transmembrane transporter activity"/>
    <property type="evidence" value="ECO:0007669"/>
    <property type="project" value="InterPro"/>
</dbReference>
<keyword evidence="7" id="KW-1003">Cell membrane</keyword>